<gene>
    <name evidence="2" type="ORF">ARMSODRAFT_1016776</name>
</gene>
<feature type="region of interest" description="Disordered" evidence="1">
    <location>
        <begin position="429"/>
        <end position="453"/>
    </location>
</feature>
<dbReference type="EMBL" id="KZ293423">
    <property type="protein sequence ID" value="PBK71781.1"/>
    <property type="molecule type" value="Genomic_DNA"/>
</dbReference>
<dbReference type="STRING" id="1076256.A0A2H3BLK3"/>
<feature type="region of interest" description="Disordered" evidence="1">
    <location>
        <begin position="666"/>
        <end position="773"/>
    </location>
</feature>
<sequence>MQNEVLQSQLNTVSLQLREANAVNTSLKFAYSELLNTVKSLQSTASSTSVEPTSLVNANDLYPEPEQLDHKDSRYKNVKFWFVSEWKSLSAKQNGETHVDIEGTSSNDGDEDDSDKDPRTTAALCLKTKGNARASQGINVALRFICNIDGNIIDGHRATAIRSRACEIWHELYKRKLAPKVWGDLSISTKNYYLHHMYQGFPELRLCEGHWKVLRFASLSDDINTILIMAFDSLPSESSMPSILSSPTSPNECDFPLAGLLLPAQNFRNHLPGHSNEFNTATNSSWTPDTHAPPSISRIMPDIMNSFTSMDAPLQTGSFGWQTLASSNHSTYSLQMQNEVLQSQLNTVSLQLREANAVNTSLKFAYSELLNTVKSLQSTASSTSVEPTSLVNANDLYPEPEQLDHKDSRYKNVKFWFVSEWKSLSAKQNGETHVDIEGTSSNDGDEDDSDKDPRTTAALRLKTKGNARASQGINVALQFICNIDGNIIDGHRATAIRSRACEIWHELYKRKLAPKVWGDLSISTKNYYLHHMYQGFPELRLCEGHWKVLRVATNNYSQWYNDTIKKWKAKKTDISSSTQHPDRHCHRYEESASSRNKGKHRAQSPVDDMHDELDHEHHPIAKRSRIGTANFNVQSQLLPLTNSTTPAGSPPPEHESRPTMSIYQDDEHERQDETDLFGPTTPAPEPEDQGIDYGDDFMTDPLFERFSIPSAEDSSLDSTDASIRGPSISPDSRQSGDSGDELGIPDQDQDHQNAVTPKNVPQEPGSQAPCRAPLTNTENISTVLSRPPLRLNPLYHSQGATQQINQQPLSRSVFAVPAPAVTGSSQETQSKDSTTDPSTELVVPNVSKKKKSEGPTPRALCKDDWMKQNPSGNWQVKFGPYWNALKVSQPAEFKKWVDASAAAKAARAQAVAT</sequence>
<feature type="region of interest" description="Disordered" evidence="1">
    <location>
        <begin position="640"/>
        <end position="659"/>
    </location>
</feature>
<accession>A0A2H3BLK3</accession>
<evidence type="ECO:0000313" key="3">
    <source>
        <dbReference type="Proteomes" id="UP000218334"/>
    </source>
</evidence>
<dbReference type="AlphaFoldDB" id="A0A2H3BLK3"/>
<organism evidence="2 3">
    <name type="scientific">Armillaria solidipes</name>
    <dbReference type="NCBI Taxonomy" id="1076256"/>
    <lineage>
        <taxon>Eukaryota</taxon>
        <taxon>Fungi</taxon>
        <taxon>Dikarya</taxon>
        <taxon>Basidiomycota</taxon>
        <taxon>Agaricomycotina</taxon>
        <taxon>Agaricomycetes</taxon>
        <taxon>Agaricomycetidae</taxon>
        <taxon>Agaricales</taxon>
        <taxon>Marasmiineae</taxon>
        <taxon>Physalacriaceae</taxon>
        <taxon>Armillaria</taxon>
    </lineage>
</organism>
<evidence type="ECO:0000256" key="1">
    <source>
        <dbReference type="SAM" id="MobiDB-lite"/>
    </source>
</evidence>
<evidence type="ECO:0000313" key="2">
    <source>
        <dbReference type="EMBL" id="PBK71781.1"/>
    </source>
</evidence>
<reference evidence="3" key="1">
    <citation type="journal article" date="2017" name="Nat. Ecol. Evol.">
        <title>Genome expansion and lineage-specific genetic innovations in the forest pathogenic fungi Armillaria.</title>
        <authorList>
            <person name="Sipos G."/>
            <person name="Prasanna A.N."/>
            <person name="Walter M.C."/>
            <person name="O'Connor E."/>
            <person name="Balint B."/>
            <person name="Krizsan K."/>
            <person name="Kiss B."/>
            <person name="Hess J."/>
            <person name="Varga T."/>
            <person name="Slot J."/>
            <person name="Riley R."/>
            <person name="Boka B."/>
            <person name="Rigling D."/>
            <person name="Barry K."/>
            <person name="Lee J."/>
            <person name="Mihaltcheva S."/>
            <person name="LaButti K."/>
            <person name="Lipzen A."/>
            <person name="Waldron R."/>
            <person name="Moloney N.M."/>
            <person name="Sperisen C."/>
            <person name="Kredics L."/>
            <person name="Vagvoelgyi C."/>
            <person name="Patrignani A."/>
            <person name="Fitzpatrick D."/>
            <person name="Nagy I."/>
            <person name="Doyle S."/>
            <person name="Anderson J.B."/>
            <person name="Grigoriev I.V."/>
            <person name="Gueldener U."/>
            <person name="Muensterkoetter M."/>
            <person name="Nagy L.G."/>
        </authorList>
    </citation>
    <scope>NUCLEOTIDE SEQUENCE [LARGE SCALE GENOMIC DNA]</scope>
    <source>
        <strain evidence="3">28-4</strain>
    </source>
</reference>
<dbReference type="Proteomes" id="UP000218334">
    <property type="component" value="Unassembled WGS sequence"/>
</dbReference>
<feature type="region of interest" description="Disordered" evidence="1">
    <location>
        <begin position="94"/>
        <end position="118"/>
    </location>
</feature>
<feature type="region of interest" description="Disordered" evidence="1">
    <location>
        <begin position="820"/>
        <end position="867"/>
    </location>
</feature>
<feature type="compositionally biased region" description="Polar residues" evidence="1">
    <location>
        <begin position="712"/>
        <end position="721"/>
    </location>
</feature>
<proteinExistence type="predicted"/>
<protein>
    <submittedName>
        <fullName evidence="2">Uncharacterized protein</fullName>
    </submittedName>
</protein>
<feature type="region of interest" description="Disordered" evidence="1">
    <location>
        <begin position="572"/>
        <end position="611"/>
    </location>
</feature>
<feature type="compositionally biased region" description="Acidic residues" evidence="1">
    <location>
        <begin position="685"/>
        <end position="698"/>
    </location>
</feature>
<name>A0A2H3BLK3_9AGAR</name>
<keyword evidence="3" id="KW-1185">Reference proteome</keyword>